<dbReference type="Proteomes" id="UP001225646">
    <property type="component" value="Unassembled WGS sequence"/>
</dbReference>
<dbReference type="InterPro" id="IPR015199">
    <property type="entry name" value="DNA_pol_III_delta_C"/>
</dbReference>
<keyword evidence="6" id="KW-0239">DNA-directed DNA polymerase</keyword>
<dbReference type="NCBIfam" id="TIGR00678">
    <property type="entry name" value="holB"/>
    <property type="match status" value="1"/>
</dbReference>
<dbReference type="InterPro" id="IPR050238">
    <property type="entry name" value="DNA_Rep/Repair_Clamp_Loader"/>
</dbReference>
<evidence type="ECO:0000259" key="8">
    <source>
        <dbReference type="Pfam" id="PF09115"/>
    </source>
</evidence>
<keyword evidence="10" id="KW-1185">Reference proteome</keyword>
<dbReference type="Pfam" id="PF13177">
    <property type="entry name" value="DNA_pol3_delta2"/>
    <property type="match status" value="1"/>
</dbReference>
<dbReference type="SUPFAM" id="SSF52540">
    <property type="entry name" value="P-loop containing nucleoside triphosphate hydrolases"/>
    <property type="match status" value="1"/>
</dbReference>
<proteinExistence type="predicted"/>
<reference evidence="9 10" key="1">
    <citation type="submission" date="2023-07" db="EMBL/GenBank/DDBJ databases">
        <title>Genomic Encyclopedia of Type Strains, Phase IV (KMG-IV): sequencing the most valuable type-strain genomes for metagenomic binning, comparative biology and taxonomic classification.</title>
        <authorList>
            <person name="Goeker M."/>
        </authorList>
    </citation>
    <scope>NUCLEOTIDE SEQUENCE [LARGE SCALE GENOMIC DNA]</scope>
    <source>
        <strain evidence="9 10">DSM 19092</strain>
    </source>
</reference>
<keyword evidence="5" id="KW-0235">DNA replication</keyword>
<accession>A0ABT9VR20</accession>
<dbReference type="PANTHER" id="PTHR11669">
    <property type="entry name" value="REPLICATION FACTOR C / DNA POLYMERASE III GAMMA-TAU SUBUNIT"/>
    <property type="match status" value="1"/>
</dbReference>
<dbReference type="GO" id="GO:0003887">
    <property type="term" value="F:DNA-directed DNA polymerase activity"/>
    <property type="evidence" value="ECO:0007669"/>
    <property type="project" value="UniProtKB-EC"/>
</dbReference>
<comment type="caution">
    <text evidence="9">The sequence shown here is derived from an EMBL/GenBank/DDBJ whole genome shotgun (WGS) entry which is preliminary data.</text>
</comment>
<dbReference type="Pfam" id="PF09115">
    <property type="entry name" value="DNApol3-delta_C"/>
    <property type="match status" value="1"/>
</dbReference>
<evidence type="ECO:0000256" key="4">
    <source>
        <dbReference type="ARBA" id="ARBA00022695"/>
    </source>
</evidence>
<dbReference type="InterPro" id="IPR004622">
    <property type="entry name" value="DNA_pol_HolB"/>
</dbReference>
<evidence type="ECO:0000256" key="1">
    <source>
        <dbReference type="ARBA" id="ARBA00012417"/>
    </source>
</evidence>
<dbReference type="PANTHER" id="PTHR11669:SF8">
    <property type="entry name" value="DNA POLYMERASE III SUBUNIT DELTA"/>
    <property type="match status" value="1"/>
</dbReference>
<comment type="catalytic activity">
    <reaction evidence="7">
        <text>DNA(n) + a 2'-deoxyribonucleoside 5'-triphosphate = DNA(n+1) + diphosphate</text>
        <dbReference type="Rhea" id="RHEA:22508"/>
        <dbReference type="Rhea" id="RHEA-COMP:17339"/>
        <dbReference type="Rhea" id="RHEA-COMP:17340"/>
        <dbReference type="ChEBI" id="CHEBI:33019"/>
        <dbReference type="ChEBI" id="CHEBI:61560"/>
        <dbReference type="ChEBI" id="CHEBI:173112"/>
        <dbReference type="EC" id="2.7.7.7"/>
    </reaction>
</comment>
<dbReference type="NCBIfam" id="NF005972">
    <property type="entry name" value="PRK08058.1"/>
    <property type="match status" value="1"/>
</dbReference>
<sequence>MISWKQLEKYQPRVLKTLQNTIQKNRLAHAYLFEGKRGTGKKGTALLLARSYFCENLLDGYQPCEQCKNCKRIRSGNHPDVHIVEPDGLSIKKWQIQALQEEFAKTGVESNRKLYIISHCDKMTANAANSLLKFLEEPTKGTMAILLTEQIQQILRTILSRCQILSFQPLSPKAIQEELEKKGVPSHIAALASHLTNHVEEAQRLCEDTWFAEARTLVIKLYEILNSRQNKALLYIHNQWMPFFDHKEKLENGLDLLLFLYKDLISIQTGLENNVIYRDLLSMLKQHALQLSQRAVLNHVVSIMEAKKRLNANVHPQLLMEQLVLTLQEG</sequence>
<dbReference type="InterPro" id="IPR027417">
    <property type="entry name" value="P-loop_NTPase"/>
</dbReference>
<evidence type="ECO:0000313" key="10">
    <source>
        <dbReference type="Proteomes" id="UP001225646"/>
    </source>
</evidence>
<evidence type="ECO:0000256" key="6">
    <source>
        <dbReference type="ARBA" id="ARBA00022932"/>
    </source>
</evidence>
<organism evidence="9 10">
    <name type="scientific">Aeribacillus alveayuensis</name>
    <dbReference type="NCBI Taxonomy" id="279215"/>
    <lineage>
        <taxon>Bacteria</taxon>
        <taxon>Bacillati</taxon>
        <taxon>Bacillota</taxon>
        <taxon>Bacilli</taxon>
        <taxon>Bacillales</taxon>
        <taxon>Bacillaceae</taxon>
        <taxon>Aeribacillus</taxon>
    </lineage>
</organism>
<evidence type="ECO:0000256" key="2">
    <source>
        <dbReference type="ARBA" id="ARBA00014363"/>
    </source>
</evidence>
<evidence type="ECO:0000256" key="3">
    <source>
        <dbReference type="ARBA" id="ARBA00022679"/>
    </source>
</evidence>
<feature type="domain" description="DNA polymerase III delta subunit C-terminal" evidence="8">
    <location>
        <begin position="241"/>
        <end position="328"/>
    </location>
</feature>
<keyword evidence="4 9" id="KW-0548">Nucleotidyltransferase</keyword>
<name>A0ABT9VR20_9BACI</name>
<dbReference type="Gene3D" id="3.40.50.300">
    <property type="entry name" value="P-loop containing nucleotide triphosphate hydrolases"/>
    <property type="match status" value="1"/>
</dbReference>
<dbReference type="EMBL" id="JAUSTR010000015">
    <property type="protein sequence ID" value="MDQ0163435.1"/>
    <property type="molecule type" value="Genomic_DNA"/>
</dbReference>
<keyword evidence="3 9" id="KW-0808">Transferase</keyword>
<dbReference type="RefSeq" id="WP_044894403.1">
    <property type="nucleotide sequence ID" value="NZ_JAUSTR010000015.1"/>
</dbReference>
<gene>
    <name evidence="9" type="ORF">J2S06_002515</name>
</gene>
<evidence type="ECO:0000256" key="5">
    <source>
        <dbReference type="ARBA" id="ARBA00022705"/>
    </source>
</evidence>
<evidence type="ECO:0000313" key="9">
    <source>
        <dbReference type="EMBL" id="MDQ0163435.1"/>
    </source>
</evidence>
<protein>
    <recommendedName>
        <fullName evidence="2">DNA polymerase III subunit delta'</fullName>
        <ecNumber evidence="1">2.7.7.7</ecNumber>
    </recommendedName>
</protein>
<evidence type="ECO:0000256" key="7">
    <source>
        <dbReference type="ARBA" id="ARBA00049244"/>
    </source>
</evidence>
<dbReference type="EC" id="2.7.7.7" evidence="1"/>